<feature type="coiled-coil region" evidence="1">
    <location>
        <begin position="523"/>
        <end position="550"/>
    </location>
</feature>
<dbReference type="Gene3D" id="3.10.20.90">
    <property type="entry name" value="Phosphatidylinositol 3-kinase Catalytic Subunit, Chain A, domain 1"/>
    <property type="match status" value="2"/>
</dbReference>
<dbReference type="InParanoid" id="A0A152A8L0"/>
<dbReference type="EMBL" id="LODT01000004">
    <property type="protein sequence ID" value="KYR02431.1"/>
    <property type="molecule type" value="Genomic_DNA"/>
</dbReference>
<dbReference type="SUPFAM" id="SSF52047">
    <property type="entry name" value="RNI-like"/>
    <property type="match status" value="1"/>
</dbReference>
<accession>A0A152A8L0</accession>
<dbReference type="CDD" id="cd01763">
    <property type="entry name" value="Ubl_SUMO_like"/>
    <property type="match status" value="2"/>
</dbReference>
<dbReference type="InterPro" id="IPR022617">
    <property type="entry name" value="Rad60/SUMO-like_dom"/>
</dbReference>
<dbReference type="PANTHER" id="PTHR10562">
    <property type="entry name" value="SMALL UBIQUITIN-RELATED MODIFIER"/>
    <property type="match status" value="1"/>
</dbReference>
<evidence type="ECO:0000256" key="2">
    <source>
        <dbReference type="SAM" id="MobiDB-lite"/>
    </source>
</evidence>
<keyword evidence="5" id="KW-1185">Reference proteome</keyword>
<gene>
    <name evidence="4" type="ORF">DLAC_01270</name>
</gene>
<sequence>MDTFINYSNLTIEQLKYELGKRGQTFTTLKDNLINFIKYIDDRERERATVEQVNIYQGSSVGSTPPISSTNIKKRALSDGNDNHSGCCTTTTTPLKKYNADYDTMVMDRDQMIYSLQMELKNNQDLVHHYEKRYQESVNIVISLKNQIKAQYRILNENNLLVDSLKKPEDNAESIELKLLAQYDYSPILQELIIKCPPLQGVLGIHLVREYNRFITLKIVENDYEGSMLYPSTLIGQIWYHHILNTKKYEEFCKIIGMHLHHNSKSEFDDPQDKRNRYLNTLKLYKKHFTVISNDYIWPHLDWMNLPHHTSTPIQNQQHLNNTVISLSDEESADERNSNSSDTTKYCENVEPETISDSNQQNKTIFLNIINPDSLQTRIAISANESMEKLLNTYCQRNDLPIEKIKIKHNNRFIPIGSSHTPNSLGIKDSDIFALIYWQKLIMSTVDYSKYTIPQLKKILDERGKSIQTKEFIVSYLASLDTQAAAGISDITFPNVPTKEAKKRSLEQVHETDTEKEQSSLISKKLQLDLSEKTREIEILQHELETYRKNILASIKTPQDTVETVEIKLLTGFNYTVILEDLKKLNVTLKEPMGIQLLKEYNRFITMKVIENDVDSEILYPSPLIKMMWSHHVLNTKKYDELSNLIGFKLHYDTHITLDDCEKKKRYQHTLDVYKNHFLHSPNESIWPSSYEATSSLSTPTFNQITSLPMTTTTTTTTATSPPTPSSPSVKTPSKTSNNGLKITLSPMGLVNGGPSKTSPHTTPTRNSKISPLKTHEDDSNLSVLDIGSQKNMDGGFCSDNILFWIESKTKPHRCKVRMSKYQTLDNLINAYTTKHGYKKSPKFVFNQKTITNQQTPKSLGMKDSDIITTSHLYLFEMSFCWKLPKLLLKHILNSLLELYKKESSIDFYKYFVGLFSLISKDVYQILKELQYNVIDVSPIDNKQIEYITYLHNRGFVFNRYNYIKTIRPTMDQQPPLLSILEYQNNSRCTDSKDNLNISKEVVSNFDVYSSLLTDSKTLKLQIGPKTTDSLPLLDFVETVYRLFNLQVRNKGVINDMDITHYSQPVPPSIIDIIPLLMKYQVKSLYWLITDHGKRVQRANPLSNVLDQVYKSSLVSLDMDSSVPFGALEFQLILKWNPLLERLKIFHTGFVGSDLHSIFIEELEQHQSLTDIRIGYDSDINGLFDYLSRNSVVKKLYLTGQMSYYETKEIINNTLESLDIQSVANENILAAWKCPSAITKLKAYTDAKVTMQSLVESNHKNIRSFIYLYYGNEYLDHLCEMLSHLPSLTKLTLRSFQIEGAHSITNFMNIPMNIFSSMTSLSKVKILASSTLDLSLVVTLLNLQHPTIKVFKITTRYNDYEPSFFEAINGNTTVEHIQLSVLRNPTKSNVTDTIHAVLSKPNIKSFQYYLDNLDDLNELIIHMTNTFKLYYNSTTSPIMPDNFQIRPNIDIWKIYYNSINQKQLL</sequence>
<evidence type="ECO:0000256" key="1">
    <source>
        <dbReference type="SAM" id="Coils"/>
    </source>
</evidence>
<comment type="caution">
    <text evidence="4">The sequence shown here is derived from an EMBL/GenBank/DDBJ whole genome shotgun (WGS) entry which is preliminary data.</text>
</comment>
<dbReference type="Proteomes" id="UP000076078">
    <property type="component" value="Unassembled WGS sequence"/>
</dbReference>
<dbReference type="SUPFAM" id="SSF54236">
    <property type="entry name" value="Ubiquitin-like"/>
    <property type="match status" value="2"/>
</dbReference>
<dbReference type="InterPro" id="IPR032675">
    <property type="entry name" value="LRR_dom_sf"/>
</dbReference>
<feature type="region of interest" description="Disordered" evidence="2">
    <location>
        <begin position="713"/>
        <end position="776"/>
    </location>
</feature>
<protein>
    <recommendedName>
        <fullName evidence="3">Rad60/SUMO-like domain-containing protein</fullName>
    </recommendedName>
</protein>
<reference evidence="4 5" key="1">
    <citation type="submission" date="2015-12" db="EMBL/GenBank/DDBJ databases">
        <title>Dictyostelia acquired genes for synthesis and detection of signals that induce cell-type specialization by lateral gene transfer from prokaryotes.</title>
        <authorList>
            <person name="Gloeckner G."/>
            <person name="Schaap P."/>
        </authorList>
    </citation>
    <scope>NUCLEOTIDE SEQUENCE [LARGE SCALE GENOMIC DNA]</scope>
    <source>
        <strain evidence="4 5">TK</strain>
    </source>
</reference>
<evidence type="ECO:0000313" key="4">
    <source>
        <dbReference type="EMBL" id="KYR02431.1"/>
    </source>
</evidence>
<evidence type="ECO:0000313" key="5">
    <source>
        <dbReference type="Proteomes" id="UP000076078"/>
    </source>
</evidence>
<evidence type="ECO:0000259" key="3">
    <source>
        <dbReference type="Pfam" id="PF11976"/>
    </source>
</evidence>
<feature type="compositionally biased region" description="Low complexity" evidence="2">
    <location>
        <begin position="713"/>
        <end position="737"/>
    </location>
</feature>
<dbReference type="OrthoDB" id="5561979at2759"/>
<proteinExistence type="predicted"/>
<keyword evidence="1" id="KW-0175">Coiled coil</keyword>
<name>A0A152A8L0_TIELA</name>
<dbReference type="Pfam" id="PF11976">
    <property type="entry name" value="Rad60-SLD"/>
    <property type="match status" value="1"/>
</dbReference>
<feature type="compositionally biased region" description="Polar residues" evidence="2">
    <location>
        <begin position="755"/>
        <end position="770"/>
    </location>
</feature>
<dbReference type="Gene3D" id="3.80.10.10">
    <property type="entry name" value="Ribonuclease Inhibitor"/>
    <property type="match status" value="1"/>
</dbReference>
<feature type="domain" description="Rad60/SUMO-like" evidence="3">
    <location>
        <begin position="814"/>
        <end position="868"/>
    </location>
</feature>
<dbReference type="InterPro" id="IPR029071">
    <property type="entry name" value="Ubiquitin-like_domsf"/>
</dbReference>
<organism evidence="4 5">
    <name type="scientific">Tieghemostelium lacteum</name>
    <name type="common">Slime mold</name>
    <name type="synonym">Dictyostelium lacteum</name>
    <dbReference type="NCBI Taxonomy" id="361077"/>
    <lineage>
        <taxon>Eukaryota</taxon>
        <taxon>Amoebozoa</taxon>
        <taxon>Evosea</taxon>
        <taxon>Eumycetozoa</taxon>
        <taxon>Dictyostelia</taxon>
        <taxon>Dictyosteliales</taxon>
        <taxon>Raperosteliaceae</taxon>
        <taxon>Tieghemostelium</taxon>
    </lineage>
</organism>